<protein>
    <submittedName>
        <fullName evidence="1">Uncharacterized protein</fullName>
    </submittedName>
</protein>
<sequence>MLLIPHFNKQPMGLSLIVPFCSFFPHQREGFVAPSAVGGAGKVNLGEALASSIPLPSLPAAAGDPTPGYPVPPKSGADGKPVAVAADAWVVCATFFDKQAQHISELAKGRCGKEGLDQWLIHTADLAAMFLSLACLSLQAQQHWIDDKARVWYEVERTDGPDCVAAQDSNSSHLIPDPNQLAVGRGPNVHWFWMYTFRRTVREAIQLAKDGYFRGLDALQFAKVEEWFLQTLNLVDTHTQWAMGAGRARAYWEQRKEDWSRSTSDHQRRH</sequence>
<organism evidence="1 2">
    <name type="scientific">Volvox africanus</name>
    <dbReference type="NCBI Taxonomy" id="51714"/>
    <lineage>
        <taxon>Eukaryota</taxon>
        <taxon>Viridiplantae</taxon>
        <taxon>Chlorophyta</taxon>
        <taxon>core chlorophytes</taxon>
        <taxon>Chlorophyceae</taxon>
        <taxon>CS clade</taxon>
        <taxon>Chlamydomonadales</taxon>
        <taxon>Volvocaceae</taxon>
        <taxon>Volvox</taxon>
    </lineage>
</organism>
<name>A0ABQ5S788_9CHLO</name>
<dbReference type="EMBL" id="BSDZ01000024">
    <property type="protein sequence ID" value="GLI65501.1"/>
    <property type="molecule type" value="Genomic_DNA"/>
</dbReference>
<gene>
    <name evidence="1" type="ORF">VaNZ11_009049</name>
</gene>
<evidence type="ECO:0000313" key="1">
    <source>
        <dbReference type="EMBL" id="GLI65501.1"/>
    </source>
</evidence>
<evidence type="ECO:0000313" key="2">
    <source>
        <dbReference type="Proteomes" id="UP001165090"/>
    </source>
</evidence>
<reference evidence="1 2" key="1">
    <citation type="journal article" date="2023" name="IScience">
        <title>Expanded male sex-determining region conserved during the evolution of homothallism in the green alga Volvox.</title>
        <authorList>
            <person name="Yamamoto K."/>
            <person name="Matsuzaki R."/>
            <person name="Mahakham W."/>
            <person name="Heman W."/>
            <person name="Sekimoto H."/>
            <person name="Kawachi M."/>
            <person name="Minakuchi Y."/>
            <person name="Toyoda A."/>
            <person name="Nozaki H."/>
        </authorList>
    </citation>
    <scope>NUCLEOTIDE SEQUENCE [LARGE SCALE GENOMIC DNA]</scope>
    <source>
        <strain evidence="1 2">NIES-4468</strain>
    </source>
</reference>
<accession>A0ABQ5S788</accession>
<comment type="caution">
    <text evidence="1">The sequence shown here is derived from an EMBL/GenBank/DDBJ whole genome shotgun (WGS) entry which is preliminary data.</text>
</comment>
<proteinExistence type="predicted"/>
<keyword evidence="2" id="KW-1185">Reference proteome</keyword>
<dbReference type="Proteomes" id="UP001165090">
    <property type="component" value="Unassembled WGS sequence"/>
</dbReference>